<dbReference type="Pfam" id="PF20529">
    <property type="entry name" value="DUF6744"/>
    <property type="match status" value="1"/>
</dbReference>
<proteinExistence type="predicted"/>
<reference evidence="1 2" key="1">
    <citation type="submission" date="2018-08" db="EMBL/GenBank/DDBJ databases">
        <title>Murine metabolic-syndrome-specific gut microbial biobank.</title>
        <authorList>
            <person name="Liu C."/>
        </authorList>
    </citation>
    <scope>NUCLEOTIDE SEQUENCE [LARGE SCALE GENOMIC DNA]</scope>
    <source>
        <strain evidence="1 2">X69</strain>
    </source>
</reference>
<accession>A0A845RLF2</accession>
<dbReference type="Proteomes" id="UP000446348">
    <property type="component" value="Unassembled WGS sequence"/>
</dbReference>
<sequence length="208" mass="24573">MANLWMDRQTNQMGYDNLAVDSLVDPWDYCQKAEELFGLCKRCATRKQLAGLTDLFLARMEALPISIHGKLFFVPRTHMQEVALFEDFIEALNANNQNSGQLIVNSMYVLDDQKQRDKMAQEFYIAMRREVELYQERVKHFIDTGITSPAVMNRWIAKIDAREEKRRHYESTLRRQLDDLNNEFSTLQMFSQDLQIRVQRQERQKNAA</sequence>
<evidence type="ECO:0000313" key="2">
    <source>
        <dbReference type="Proteomes" id="UP000446348"/>
    </source>
</evidence>
<dbReference type="EMBL" id="QXWZ01000008">
    <property type="protein sequence ID" value="NBI78512.1"/>
    <property type="molecule type" value="Genomic_DNA"/>
</dbReference>
<protein>
    <submittedName>
        <fullName evidence="1">Uncharacterized protein</fullName>
    </submittedName>
</protein>
<evidence type="ECO:0000313" key="1">
    <source>
        <dbReference type="EMBL" id="NBI78512.1"/>
    </source>
</evidence>
<comment type="caution">
    <text evidence="1">The sequence shown here is derived from an EMBL/GenBank/DDBJ whole genome shotgun (WGS) entry which is preliminary data.</text>
</comment>
<gene>
    <name evidence="1" type="ORF">D3Z39_06465</name>
</gene>
<dbReference type="InterPro" id="IPR046632">
    <property type="entry name" value="DUF6744"/>
</dbReference>
<name>A0A845RLF2_9FIRM</name>
<organism evidence="1 2">
    <name type="scientific">Anaerotruncus colihominis</name>
    <dbReference type="NCBI Taxonomy" id="169435"/>
    <lineage>
        <taxon>Bacteria</taxon>
        <taxon>Bacillati</taxon>
        <taxon>Bacillota</taxon>
        <taxon>Clostridia</taxon>
        <taxon>Eubacteriales</taxon>
        <taxon>Oscillospiraceae</taxon>
        <taxon>Anaerotruncus</taxon>
    </lineage>
</organism>
<dbReference type="AlphaFoldDB" id="A0A845RLF2"/>